<dbReference type="PROSITE" id="PS51194">
    <property type="entry name" value="HELICASE_CTER"/>
    <property type="match status" value="1"/>
</dbReference>
<protein>
    <submittedName>
        <fullName evidence="5">Putative ATP-dependent helicase</fullName>
        <ecNumber evidence="5">3.6.1.-</ecNumber>
    </submittedName>
</protein>
<dbReference type="GO" id="GO:0005524">
    <property type="term" value="F:ATP binding"/>
    <property type="evidence" value="ECO:0007669"/>
    <property type="project" value="UniProtKB-KW"/>
</dbReference>
<dbReference type="InterPro" id="IPR001650">
    <property type="entry name" value="Helicase_C-like"/>
</dbReference>
<evidence type="ECO:0000313" key="5">
    <source>
        <dbReference type="EMBL" id="BAN04398.1"/>
    </source>
</evidence>
<dbReference type="Pfam" id="PF00270">
    <property type="entry name" value="DEAD"/>
    <property type="match status" value="1"/>
</dbReference>
<name>A0A6C7EIN6_ILUCY</name>
<evidence type="ECO:0000256" key="2">
    <source>
        <dbReference type="ARBA" id="ARBA00022840"/>
    </source>
</evidence>
<feature type="domain" description="Helicase C-terminal" evidence="4">
    <location>
        <begin position="233"/>
        <end position="394"/>
    </location>
</feature>
<keyword evidence="5" id="KW-0347">Helicase</keyword>
<accession>A0A6C7EIN6</accession>
<dbReference type="GO" id="GO:0004386">
    <property type="term" value="F:helicase activity"/>
    <property type="evidence" value="ECO:0007669"/>
    <property type="project" value="UniProtKB-KW"/>
</dbReference>
<dbReference type="Gene3D" id="3.40.50.300">
    <property type="entry name" value="P-loop containing nucleotide triphosphate hydrolases"/>
    <property type="match status" value="2"/>
</dbReference>
<dbReference type="PROSITE" id="PS51192">
    <property type="entry name" value="HELICASE_ATP_BIND_1"/>
    <property type="match status" value="1"/>
</dbReference>
<dbReference type="SUPFAM" id="SSF52540">
    <property type="entry name" value="P-loop containing nucleoside triphosphate hydrolases"/>
    <property type="match status" value="1"/>
</dbReference>
<dbReference type="GO" id="GO:0003677">
    <property type="term" value="F:DNA binding"/>
    <property type="evidence" value="ECO:0007669"/>
    <property type="project" value="TreeGrafter"/>
</dbReference>
<dbReference type="InterPro" id="IPR011545">
    <property type="entry name" value="DEAD/DEAH_box_helicase_dom"/>
</dbReference>
<gene>
    <name evidence="5" type="ORF">YM304_40840</name>
</gene>
<keyword evidence="1" id="KW-0547">Nucleotide-binding</keyword>
<organism evidence="5 6">
    <name type="scientific">Ilumatobacter coccineus (strain NBRC 103263 / KCTC 29153 / YM16-304)</name>
    <dbReference type="NCBI Taxonomy" id="1313172"/>
    <lineage>
        <taxon>Bacteria</taxon>
        <taxon>Bacillati</taxon>
        <taxon>Actinomycetota</taxon>
        <taxon>Acidimicrobiia</taxon>
        <taxon>Acidimicrobiales</taxon>
        <taxon>Ilumatobacteraceae</taxon>
        <taxon>Ilumatobacter</taxon>
    </lineage>
</organism>
<keyword evidence="6" id="KW-1185">Reference proteome</keyword>
<dbReference type="KEGG" id="aym:YM304_40840"/>
<dbReference type="InterPro" id="IPR027417">
    <property type="entry name" value="P-loop_NTPase"/>
</dbReference>
<keyword evidence="2" id="KW-0067">ATP-binding</keyword>
<evidence type="ECO:0000313" key="6">
    <source>
        <dbReference type="Proteomes" id="UP000011863"/>
    </source>
</evidence>
<dbReference type="InterPro" id="IPR014001">
    <property type="entry name" value="Helicase_ATP-bd"/>
</dbReference>
<evidence type="ECO:0000256" key="1">
    <source>
        <dbReference type="ARBA" id="ARBA00022741"/>
    </source>
</evidence>
<keyword evidence="5" id="KW-0378">Hydrolase</keyword>
<dbReference type="PANTHER" id="PTHR47962:SF5">
    <property type="entry name" value="ATP-DEPENDENT HELICASE LHR-RELATED"/>
    <property type="match status" value="1"/>
</dbReference>
<sequence length="702" mass="76338">MSDFDRLHPSIRHHIVNTLGWPALRPLQEEAIAPVLDGEHGIFLAPTAGGKTEAATFPVLTTVANNGWKPVSVLYLAPLRALLNNLRPRLELYCSFVGLRVGLWHGDTTPGERTRMIADPPDILLTTPESLEAMLISRRVDQDWLFPNLHTVIVDEVHAFAGADRGWHLRAVLERLTHVAGRDLQRIGLSATVGNPDELLEWLCGSSTAPRRIVNPLAEVLAEPEVTLDYVGTLDNAATVISRLHQGEKRLVFVDSRKRAEELALALRALDVTTYLSHGSLGRDERRRSEEAFAEATNCVIVATSTLELGIDVGDLDRVIQIDSPPTVAGFLQRIGRTGRRPGSSRNALFLATSHESLLTAAGLLRLWATGYVEPATPPEFPAHLLVQQLLALTLQEAALGIGEATWTEWLGDPPALGADAMAEAPALLSHLKETGWIHSDDGVLSPGQEAERTVGKKNFLELTSVFVADPLLSVRHGRNELGQVPDIAITAAFSQKSGPPALLLGGRSWKINDVDWKRRIVRVEPTDQRSSVRFSGGAQSLGYELCQSIAAVLDGASLEPATLTGRAIEALDDARGEIPGARLGRSVIIRSGKGQRWYTFGGLKANLELAARLTNLRTHVSQKDNLYITLDDDVSKEQVRAAISQPTPPEELAELAGTVSGALKLERVLPPQLVEDIAVRRLRDRKSCELIADAPIDTAEA</sequence>
<dbReference type="AlphaFoldDB" id="A0A6C7EIN6"/>
<dbReference type="PANTHER" id="PTHR47962">
    <property type="entry name" value="ATP-DEPENDENT HELICASE LHR-RELATED-RELATED"/>
    <property type="match status" value="1"/>
</dbReference>
<evidence type="ECO:0000259" key="3">
    <source>
        <dbReference type="PROSITE" id="PS51192"/>
    </source>
</evidence>
<proteinExistence type="predicted"/>
<dbReference type="SMART" id="SM00487">
    <property type="entry name" value="DEXDc"/>
    <property type="match status" value="1"/>
</dbReference>
<dbReference type="GO" id="GO:0016887">
    <property type="term" value="F:ATP hydrolysis activity"/>
    <property type="evidence" value="ECO:0007669"/>
    <property type="project" value="TreeGrafter"/>
</dbReference>
<dbReference type="InterPro" id="IPR052511">
    <property type="entry name" value="ATP-dep_Helicase"/>
</dbReference>
<dbReference type="CDD" id="cd17922">
    <property type="entry name" value="DEXHc_LHR-like"/>
    <property type="match status" value="1"/>
</dbReference>
<dbReference type="Pfam" id="PF00271">
    <property type="entry name" value="Helicase_C"/>
    <property type="match status" value="1"/>
</dbReference>
<dbReference type="RefSeq" id="WP_015443645.1">
    <property type="nucleotide sequence ID" value="NC_020520.1"/>
</dbReference>
<dbReference type="EC" id="3.6.1.-" evidence="5"/>
<reference evidence="5 6" key="1">
    <citation type="journal article" date="2013" name="Int. J. Syst. Evol. Microbiol.">
        <title>Ilumatobacter nonamiense sp. nov. and Ilumatobacter coccineum sp. nov., isolated from seashore sand.</title>
        <authorList>
            <person name="Matsumoto A."/>
            <person name="Kasai H."/>
            <person name="Matsuo Y."/>
            <person name="Shizuri Y."/>
            <person name="Ichikawa N."/>
            <person name="Fujita N."/>
            <person name="Omura S."/>
            <person name="Takahashi Y."/>
        </authorList>
    </citation>
    <scope>NUCLEOTIDE SEQUENCE [LARGE SCALE GENOMIC DNA]</scope>
    <source>
        <strain evidence="6">NBRC 103263 / KCTC 29153 / YM16-304</strain>
    </source>
</reference>
<evidence type="ECO:0000259" key="4">
    <source>
        <dbReference type="PROSITE" id="PS51194"/>
    </source>
</evidence>
<dbReference type="OrthoDB" id="3197455at2"/>
<dbReference type="Proteomes" id="UP000011863">
    <property type="component" value="Chromosome"/>
</dbReference>
<feature type="domain" description="Helicase ATP-binding" evidence="3">
    <location>
        <begin position="32"/>
        <end position="211"/>
    </location>
</feature>
<dbReference type="EMBL" id="AP012057">
    <property type="protein sequence ID" value="BAN04398.1"/>
    <property type="molecule type" value="Genomic_DNA"/>
</dbReference>
<dbReference type="SMART" id="SM00490">
    <property type="entry name" value="HELICc"/>
    <property type="match status" value="1"/>
</dbReference>